<sequence length="242" mass="27622">MYIKIEPFGFNVYGETIGSTWLSLVEAIIKNGDLDNDEGRKRLCLQNVRIHSETQNLPDKIIDKLGIKKNIDAIVHLTFDKEIMHDFDVVPSFSPGSKSYYARMKEGKMIEYVVERLSNIPESKKAIISFIHWDDYKAVLAKPKDDYLPCITTVQFRLIKNKKGWKMNTIFNARSIDAFQKASGNLVAIVLLSKKIAKQIAKNLKVPVDLNTLDGIITDAHIYQETINDAKELVNKYKNICN</sequence>
<name>A0A1G2EN39_9BACT</name>
<dbReference type="Proteomes" id="UP000177740">
    <property type="component" value="Unassembled WGS sequence"/>
</dbReference>
<protein>
    <recommendedName>
        <fullName evidence="2">Thymidylate synthase/dCMP hydroxymethylase domain-containing protein</fullName>
    </recommendedName>
</protein>
<dbReference type="EMBL" id="MHMM01000010">
    <property type="protein sequence ID" value="OGZ27189.1"/>
    <property type="molecule type" value="Genomic_DNA"/>
</dbReference>
<comment type="caution">
    <text evidence="3">The sequence shown here is derived from an EMBL/GenBank/DDBJ whole genome shotgun (WGS) entry which is preliminary data.</text>
</comment>
<keyword evidence="1" id="KW-0808">Transferase</keyword>
<dbReference type="STRING" id="1801677.A2365_00780"/>
<proteinExistence type="predicted"/>
<dbReference type="Pfam" id="PF00303">
    <property type="entry name" value="Thymidylat_synt"/>
    <property type="match status" value="1"/>
</dbReference>
<dbReference type="AlphaFoldDB" id="A0A1G2EN39"/>
<evidence type="ECO:0000259" key="2">
    <source>
        <dbReference type="Pfam" id="PF00303"/>
    </source>
</evidence>
<evidence type="ECO:0000256" key="1">
    <source>
        <dbReference type="ARBA" id="ARBA00022679"/>
    </source>
</evidence>
<feature type="domain" description="Thymidylate synthase/dCMP hydroxymethylase" evidence="2">
    <location>
        <begin position="108"/>
        <end position="236"/>
    </location>
</feature>
<accession>A0A1G2EN39</accession>
<dbReference type="InterPro" id="IPR023451">
    <property type="entry name" value="Thymidate_synth/dCMP_Mease_dom"/>
</dbReference>
<dbReference type="SUPFAM" id="SSF55831">
    <property type="entry name" value="Thymidylate synthase/dCMP hydroxymethylase"/>
    <property type="match status" value="1"/>
</dbReference>
<dbReference type="GO" id="GO:0016740">
    <property type="term" value="F:transferase activity"/>
    <property type="evidence" value="ECO:0007669"/>
    <property type="project" value="UniProtKB-KW"/>
</dbReference>
<gene>
    <name evidence="3" type="ORF">A2365_00780</name>
</gene>
<evidence type="ECO:0000313" key="3">
    <source>
        <dbReference type="EMBL" id="OGZ27189.1"/>
    </source>
</evidence>
<dbReference type="Gene3D" id="3.30.572.10">
    <property type="entry name" value="Thymidylate synthase/dCMP hydroxymethylase domain"/>
    <property type="match status" value="1"/>
</dbReference>
<organism evidence="3 4">
    <name type="scientific">Candidatus Nealsonbacteria bacterium RIFOXYB1_FULL_40_15</name>
    <dbReference type="NCBI Taxonomy" id="1801677"/>
    <lineage>
        <taxon>Bacteria</taxon>
        <taxon>Candidatus Nealsoniibacteriota</taxon>
    </lineage>
</organism>
<reference evidence="3 4" key="1">
    <citation type="journal article" date="2016" name="Nat. Commun.">
        <title>Thousands of microbial genomes shed light on interconnected biogeochemical processes in an aquifer system.</title>
        <authorList>
            <person name="Anantharaman K."/>
            <person name="Brown C.T."/>
            <person name="Hug L.A."/>
            <person name="Sharon I."/>
            <person name="Castelle C.J."/>
            <person name="Probst A.J."/>
            <person name="Thomas B.C."/>
            <person name="Singh A."/>
            <person name="Wilkins M.J."/>
            <person name="Karaoz U."/>
            <person name="Brodie E.L."/>
            <person name="Williams K.H."/>
            <person name="Hubbard S.S."/>
            <person name="Banfield J.F."/>
        </authorList>
    </citation>
    <scope>NUCLEOTIDE SEQUENCE [LARGE SCALE GENOMIC DNA]</scope>
</reference>
<dbReference type="InterPro" id="IPR036926">
    <property type="entry name" value="Thymidate_synth/dCMP_Mease_sf"/>
</dbReference>
<evidence type="ECO:0000313" key="4">
    <source>
        <dbReference type="Proteomes" id="UP000177740"/>
    </source>
</evidence>